<keyword evidence="2" id="KW-1185">Reference proteome</keyword>
<evidence type="ECO:0000313" key="1">
    <source>
        <dbReference type="EMBL" id="RIB27006.1"/>
    </source>
</evidence>
<gene>
    <name evidence="1" type="ORF">C2G38_2261901</name>
</gene>
<organism evidence="1 2">
    <name type="scientific">Gigaspora rosea</name>
    <dbReference type="NCBI Taxonomy" id="44941"/>
    <lineage>
        <taxon>Eukaryota</taxon>
        <taxon>Fungi</taxon>
        <taxon>Fungi incertae sedis</taxon>
        <taxon>Mucoromycota</taxon>
        <taxon>Glomeromycotina</taxon>
        <taxon>Glomeromycetes</taxon>
        <taxon>Diversisporales</taxon>
        <taxon>Gigasporaceae</taxon>
        <taxon>Gigaspora</taxon>
    </lineage>
</organism>
<proteinExistence type="predicted"/>
<dbReference type="Proteomes" id="UP000266673">
    <property type="component" value="Unassembled WGS sequence"/>
</dbReference>
<protein>
    <submittedName>
        <fullName evidence="1">Uncharacterized protein</fullName>
    </submittedName>
</protein>
<comment type="caution">
    <text evidence="1">The sequence shown here is derived from an EMBL/GenBank/DDBJ whole genome shotgun (WGS) entry which is preliminary data.</text>
</comment>
<sequence>MASGQRLTENPMENIQQTFLTSFDEIHANVKESIDAPMGPSAKRIKTQYQASSNSTPSTPEFLLKSGDSSLPLINPFMTSPHQNTTTSVGNLMIMQIDTISTLPNANTPDQLPENIPIPNLTEPSTDPNLWADPLEQQNQQTLPNSLTNPVDPDAIETESNATIEPDVPLKLYSQAHAQTKRLKELLQIGLKKL</sequence>
<dbReference type="EMBL" id="QKWP01000114">
    <property type="protein sequence ID" value="RIB27006.1"/>
    <property type="molecule type" value="Genomic_DNA"/>
</dbReference>
<dbReference type="AlphaFoldDB" id="A0A397W6P2"/>
<reference evidence="1 2" key="1">
    <citation type="submission" date="2018-06" db="EMBL/GenBank/DDBJ databases">
        <title>Comparative genomics reveals the genomic features of Rhizophagus irregularis, R. cerebriforme, R. diaphanum and Gigaspora rosea, and their symbiotic lifestyle signature.</title>
        <authorList>
            <person name="Morin E."/>
            <person name="San Clemente H."/>
            <person name="Chen E.C.H."/>
            <person name="De La Providencia I."/>
            <person name="Hainaut M."/>
            <person name="Kuo A."/>
            <person name="Kohler A."/>
            <person name="Murat C."/>
            <person name="Tang N."/>
            <person name="Roy S."/>
            <person name="Loubradou J."/>
            <person name="Henrissat B."/>
            <person name="Grigoriev I.V."/>
            <person name="Corradi N."/>
            <person name="Roux C."/>
            <person name="Martin F.M."/>
        </authorList>
    </citation>
    <scope>NUCLEOTIDE SEQUENCE [LARGE SCALE GENOMIC DNA]</scope>
    <source>
        <strain evidence="1 2">DAOM 194757</strain>
    </source>
</reference>
<name>A0A397W6P2_9GLOM</name>
<evidence type="ECO:0000313" key="2">
    <source>
        <dbReference type="Proteomes" id="UP000266673"/>
    </source>
</evidence>
<accession>A0A397W6P2</accession>